<dbReference type="SUPFAM" id="SSF56112">
    <property type="entry name" value="Protein kinase-like (PK-like)"/>
    <property type="match status" value="1"/>
</dbReference>
<dbReference type="GO" id="GO:0046872">
    <property type="term" value="F:metal ion binding"/>
    <property type="evidence" value="ECO:0007669"/>
    <property type="project" value="UniProtKB-KW"/>
</dbReference>
<keyword evidence="7" id="KW-0862">Zinc</keyword>
<dbReference type="Pfam" id="PF00432">
    <property type="entry name" value="Prenyltrans"/>
    <property type="match status" value="1"/>
</dbReference>
<proteinExistence type="inferred from homology"/>
<keyword evidence="4" id="KW-0808">Transferase</keyword>
<evidence type="ECO:0000256" key="7">
    <source>
        <dbReference type="ARBA" id="ARBA00022833"/>
    </source>
</evidence>
<sequence>MENPSYSFKILLPTVEPMNNSPHWHSEELMCVGVVTKEFWREAEILSKLHHPNVVAFYGVVQDGSGGTLATVTHGQWLLAVLLVFLFQCSFEGGIAGEPRSEAHGGYVSLPLFILSCWMLCSPAFIGRMIKDMIVQSLYNLKVHNIMEDWVVFRQAALECGFQGRTNKLVDGCYSFWQFNLMLEKALLLMIYQLFNSEA</sequence>
<evidence type="ECO:0000259" key="9">
    <source>
        <dbReference type="Pfam" id="PF00432"/>
    </source>
</evidence>
<evidence type="ECO:0000256" key="3">
    <source>
        <dbReference type="ARBA" id="ARBA00022602"/>
    </source>
</evidence>
<dbReference type="InterPro" id="IPR001330">
    <property type="entry name" value="Prenyltrans"/>
</dbReference>
<dbReference type="PANTHER" id="PTHR11774">
    <property type="entry name" value="GERANYLGERANYL TRANSFERASE TYPE BETA SUBUNIT"/>
    <property type="match status" value="1"/>
</dbReference>
<accession>A0A9I9E5S8</accession>
<feature type="transmembrane region" description="Helical" evidence="8">
    <location>
        <begin position="108"/>
        <end position="126"/>
    </location>
</feature>
<keyword evidence="8" id="KW-1133">Transmembrane helix</keyword>
<evidence type="ECO:0000256" key="5">
    <source>
        <dbReference type="ARBA" id="ARBA00022723"/>
    </source>
</evidence>
<keyword evidence="3" id="KW-0637">Prenyltransferase</keyword>
<feature type="transmembrane region" description="Helical" evidence="8">
    <location>
        <begin position="77"/>
        <end position="96"/>
    </location>
</feature>
<reference evidence="10" key="1">
    <citation type="submission" date="2023-03" db="UniProtKB">
        <authorList>
            <consortium name="EnsemblPlants"/>
        </authorList>
    </citation>
    <scope>IDENTIFICATION</scope>
</reference>
<name>A0A9I9E5S8_CUCME</name>
<dbReference type="Gene3D" id="1.50.10.20">
    <property type="match status" value="1"/>
</dbReference>
<dbReference type="SUPFAM" id="SSF48239">
    <property type="entry name" value="Terpenoid cyclases/Protein prenyltransferases"/>
    <property type="match status" value="1"/>
</dbReference>
<dbReference type="EnsemblPlants" id="MELO3C029173.2.1">
    <property type="protein sequence ID" value="MELO3C029173.2.1"/>
    <property type="gene ID" value="MELO3C029173.2"/>
</dbReference>
<dbReference type="GO" id="GO:0004660">
    <property type="term" value="F:protein farnesyltransferase activity"/>
    <property type="evidence" value="ECO:0007669"/>
    <property type="project" value="TreeGrafter"/>
</dbReference>
<dbReference type="PANTHER" id="PTHR11774:SF6">
    <property type="entry name" value="PROTEIN FARNESYLTRANSFERASE SUBUNIT BETA"/>
    <property type="match status" value="1"/>
</dbReference>
<keyword evidence="6" id="KW-0677">Repeat</keyword>
<keyword evidence="8" id="KW-0472">Membrane</keyword>
<protein>
    <recommendedName>
        <fullName evidence="9">Prenyltransferase alpha-alpha toroid domain-containing protein</fullName>
    </recommendedName>
</protein>
<organism evidence="10">
    <name type="scientific">Cucumis melo</name>
    <name type="common">Muskmelon</name>
    <dbReference type="NCBI Taxonomy" id="3656"/>
    <lineage>
        <taxon>Eukaryota</taxon>
        <taxon>Viridiplantae</taxon>
        <taxon>Streptophyta</taxon>
        <taxon>Embryophyta</taxon>
        <taxon>Tracheophyta</taxon>
        <taxon>Spermatophyta</taxon>
        <taxon>Magnoliopsida</taxon>
        <taxon>eudicotyledons</taxon>
        <taxon>Gunneridae</taxon>
        <taxon>Pentapetalae</taxon>
        <taxon>rosids</taxon>
        <taxon>fabids</taxon>
        <taxon>Cucurbitales</taxon>
        <taxon>Cucurbitaceae</taxon>
        <taxon>Benincaseae</taxon>
        <taxon>Cucumis</taxon>
    </lineage>
</organism>
<evidence type="ECO:0000313" key="10">
    <source>
        <dbReference type="EnsemblPlants" id="MELO3C029173.2.1"/>
    </source>
</evidence>
<dbReference type="InterPro" id="IPR011009">
    <property type="entry name" value="Kinase-like_dom_sf"/>
</dbReference>
<dbReference type="InterPro" id="IPR045089">
    <property type="entry name" value="PGGT1B-like"/>
</dbReference>
<evidence type="ECO:0000256" key="4">
    <source>
        <dbReference type="ARBA" id="ARBA00022679"/>
    </source>
</evidence>
<dbReference type="Gene3D" id="3.30.200.20">
    <property type="entry name" value="Phosphorylase Kinase, domain 1"/>
    <property type="match status" value="1"/>
</dbReference>
<feature type="domain" description="Prenyltransferase alpha-alpha toroid" evidence="9">
    <location>
        <begin position="88"/>
        <end position="182"/>
    </location>
</feature>
<dbReference type="InterPro" id="IPR008930">
    <property type="entry name" value="Terpenoid_cyclase/PrenylTrfase"/>
</dbReference>
<comment type="similarity">
    <text evidence="2">Belongs to the protein prenyltransferase subunit beta family.</text>
</comment>
<dbReference type="AlphaFoldDB" id="A0A9I9E5S8"/>
<evidence type="ECO:0000256" key="8">
    <source>
        <dbReference type="SAM" id="Phobius"/>
    </source>
</evidence>
<comment type="cofactor">
    <cofactor evidence="1">
        <name>Zn(2+)</name>
        <dbReference type="ChEBI" id="CHEBI:29105"/>
    </cofactor>
</comment>
<evidence type="ECO:0000256" key="6">
    <source>
        <dbReference type="ARBA" id="ARBA00022737"/>
    </source>
</evidence>
<dbReference type="GO" id="GO:0005965">
    <property type="term" value="C:protein farnesyltransferase complex"/>
    <property type="evidence" value="ECO:0007669"/>
    <property type="project" value="TreeGrafter"/>
</dbReference>
<keyword evidence="5" id="KW-0479">Metal-binding</keyword>
<dbReference type="Gramene" id="MELO3C029173.2.1">
    <property type="protein sequence ID" value="MELO3C029173.2.1"/>
    <property type="gene ID" value="MELO3C029173.2"/>
</dbReference>
<keyword evidence="8" id="KW-0812">Transmembrane</keyword>
<evidence type="ECO:0000256" key="2">
    <source>
        <dbReference type="ARBA" id="ARBA00010497"/>
    </source>
</evidence>
<evidence type="ECO:0000256" key="1">
    <source>
        <dbReference type="ARBA" id="ARBA00001947"/>
    </source>
</evidence>